<accession>A0A520RUP5</accession>
<gene>
    <name evidence="1" type="ORF">EVA69_06330</name>
</gene>
<proteinExistence type="predicted"/>
<sequence length="305" mass="34413">MRNNTYRVAKLSSANAKSASDEVSYNSSSAIGQFNSVLDIGHTNDTAYFLKTTARHVDFEVHDLLKASVKRFDLGVMAMRNSSAGNPRYLGLSVITESNVGRPQFVDGYRIGGGIGLRWEGGAKISNTWALSFRSEFLNWEGENYMNRPNLMPQPVVNPIDNSRMISNVDIIRAANAFGGRGQWRSGIHYLSNEYEPQQNNMGMMVSEPFGDYERLGFFRTGYLQMWPLGNISGAMAYVEANIDWEFENNLDQFLSDKTIVSAKLGVNWTFAPSRQLLLEWQQFEGVERIRSRNGLLLTILFDDL</sequence>
<evidence type="ECO:0000313" key="1">
    <source>
        <dbReference type="EMBL" id="RZO73952.1"/>
    </source>
</evidence>
<reference evidence="1 2" key="1">
    <citation type="submission" date="2019-02" db="EMBL/GenBank/DDBJ databases">
        <title>Prokaryotic population dynamics and viral predation in marine succession experiment using metagenomics: the confinement effect.</title>
        <authorList>
            <person name="Haro-Moreno J.M."/>
            <person name="Rodriguez-Valera F."/>
            <person name="Lopez-Perez M."/>
        </authorList>
    </citation>
    <scope>NUCLEOTIDE SEQUENCE [LARGE SCALE GENOMIC DNA]</scope>
    <source>
        <strain evidence="1">MED-G158</strain>
    </source>
</reference>
<dbReference type="Proteomes" id="UP000320404">
    <property type="component" value="Unassembled WGS sequence"/>
</dbReference>
<name>A0A520RUP5_9GAMM</name>
<dbReference type="EMBL" id="SHAH01000113">
    <property type="protein sequence ID" value="RZO73952.1"/>
    <property type="molecule type" value="Genomic_DNA"/>
</dbReference>
<comment type="caution">
    <text evidence="1">The sequence shown here is derived from an EMBL/GenBank/DDBJ whole genome shotgun (WGS) entry which is preliminary data.</text>
</comment>
<evidence type="ECO:0000313" key="2">
    <source>
        <dbReference type="Proteomes" id="UP000320404"/>
    </source>
</evidence>
<dbReference type="AlphaFoldDB" id="A0A520RUP5"/>
<organism evidence="1 2">
    <name type="scientific">OM182 bacterium</name>
    <dbReference type="NCBI Taxonomy" id="2510334"/>
    <lineage>
        <taxon>Bacteria</taxon>
        <taxon>Pseudomonadati</taxon>
        <taxon>Pseudomonadota</taxon>
        <taxon>Gammaproteobacteria</taxon>
        <taxon>OMG group</taxon>
        <taxon>OM182 clade</taxon>
    </lineage>
</organism>
<protein>
    <submittedName>
        <fullName evidence="1">Uncharacterized protein</fullName>
    </submittedName>
</protein>